<keyword evidence="3" id="KW-1185">Reference proteome</keyword>
<name>A0A4C1WBB1_EUMVA</name>
<feature type="region of interest" description="Disordered" evidence="1">
    <location>
        <begin position="147"/>
        <end position="170"/>
    </location>
</feature>
<dbReference type="EMBL" id="BGZK01000518">
    <property type="protein sequence ID" value="GBP48190.1"/>
    <property type="molecule type" value="Genomic_DNA"/>
</dbReference>
<accession>A0A4C1WBB1</accession>
<evidence type="ECO:0000256" key="1">
    <source>
        <dbReference type="SAM" id="MobiDB-lite"/>
    </source>
</evidence>
<organism evidence="2 3">
    <name type="scientific">Eumeta variegata</name>
    <name type="common">Bagworm moth</name>
    <name type="synonym">Eumeta japonica</name>
    <dbReference type="NCBI Taxonomy" id="151549"/>
    <lineage>
        <taxon>Eukaryota</taxon>
        <taxon>Metazoa</taxon>
        <taxon>Ecdysozoa</taxon>
        <taxon>Arthropoda</taxon>
        <taxon>Hexapoda</taxon>
        <taxon>Insecta</taxon>
        <taxon>Pterygota</taxon>
        <taxon>Neoptera</taxon>
        <taxon>Endopterygota</taxon>
        <taxon>Lepidoptera</taxon>
        <taxon>Glossata</taxon>
        <taxon>Ditrysia</taxon>
        <taxon>Tineoidea</taxon>
        <taxon>Psychidae</taxon>
        <taxon>Oiketicinae</taxon>
        <taxon>Eumeta</taxon>
    </lineage>
</organism>
<sequence length="170" mass="18528">MDEGLARRAAAAVPRGRSRAGGAPAAPAHGPLGCVTNELGGGLHAPVQQATHRRPSNLFFFHKSSSNELNIDSRGLTDVEQTGSMKNGRIAERQYLHMVNVDTPRNKKPLNRTNAVCAGVLTIRYCVVEKANRRRVPARRGVALLWEPADRSQGRSHAPLRSRTPAIEKQ</sequence>
<feature type="region of interest" description="Disordered" evidence="1">
    <location>
        <begin position="1"/>
        <end position="29"/>
    </location>
</feature>
<reference evidence="2 3" key="1">
    <citation type="journal article" date="2019" name="Commun. Biol.">
        <title>The bagworm genome reveals a unique fibroin gene that provides high tensile strength.</title>
        <authorList>
            <person name="Kono N."/>
            <person name="Nakamura H."/>
            <person name="Ohtoshi R."/>
            <person name="Tomita M."/>
            <person name="Numata K."/>
            <person name="Arakawa K."/>
        </authorList>
    </citation>
    <scope>NUCLEOTIDE SEQUENCE [LARGE SCALE GENOMIC DNA]</scope>
</reference>
<evidence type="ECO:0000313" key="2">
    <source>
        <dbReference type="EMBL" id="GBP48190.1"/>
    </source>
</evidence>
<comment type="caution">
    <text evidence="2">The sequence shown here is derived from an EMBL/GenBank/DDBJ whole genome shotgun (WGS) entry which is preliminary data.</text>
</comment>
<gene>
    <name evidence="2" type="ORF">EVAR_27577_1</name>
</gene>
<feature type="compositionally biased region" description="Low complexity" evidence="1">
    <location>
        <begin position="7"/>
        <end position="29"/>
    </location>
</feature>
<protein>
    <submittedName>
        <fullName evidence="2">Uncharacterized protein</fullName>
    </submittedName>
</protein>
<dbReference type="AlphaFoldDB" id="A0A4C1WBB1"/>
<dbReference type="Proteomes" id="UP000299102">
    <property type="component" value="Unassembled WGS sequence"/>
</dbReference>
<proteinExistence type="predicted"/>
<evidence type="ECO:0000313" key="3">
    <source>
        <dbReference type="Proteomes" id="UP000299102"/>
    </source>
</evidence>